<dbReference type="AlphaFoldDB" id="A0AAV4UAD7"/>
<dbReference type="Proteomes" id="UP001054945">
    <property type="component" value="Unassembled WGS sequence"/>
</dbReference>
<evidence type="ECO:0000313" key="1">
    <source>
        <dbReference type="EMBL" id="GIY54761.1"/>
    </source>
</evidence>
<name>A0AAV4UAD7_CAEEX</name>
<evidence type="ECO:0000313" key="2">
    <source>
        <dbReference type="Proteomes" id="UP001054945"/>
    </source>
</evidence>
<protein>
    <submittedName>
        <fullName evidence="1">Uncharacterized protein</fullName>
    </submittedName>
</protein>
<reference evidence="1 2" key="1">
    <citation type="submission" date="2021-06" db="EMBL/GenBank/DDBJ databases">
        <title>Caerostris extrusa draft genome.</title>
        <authorList>
            <person name="Kono N."/>
            <person name="Arakawa K."/>
        </authorList>
    </citation>
    <scope>NUCLEOTIDE SEQUENCE [LARGE SCALE GENOMIC DNA]</scope>
</reference>
<accession>A0AAV4UAD7</accession>
<feature type="non-terminal residue" evidence="1">
    <location>
        <position position="1"/>
    </location>
</feature>
<organism evidence="1 2">
    <name type="scientific">Caerostris extrusa</name>
    <name type="common">Bark spider</name>
    <name type="synonym">Caerostris bankana</name>
    <dbReference type="NCBI Taxonomy" id="172846"/>
    <lineage>
        <taxon>Eukaryota</taxon>
        <taxon>Metazoa</taxon>
        <taxon>Ecdysozoa</taxon>
        <taxon>Arthropoda</taxon>
        <taxon>Chelicerata</taxon>
        <taxon>Arachnida</taxon>
        <taxon>Araneae</taxon>
        <taxon>Araneomorphae</taxon>
        <taxon>Entelegynae</taxon>
        <taxon>Araneoidea</taxon>
        <taxon>Araneidae</taxon>
        <taxon>Caerostris</taxon>
    </lineage>
</organism>
<dbReference type="EMBL" id="BPLR01012553">
    <property type="protein sequence ID" value="GIY54761.1"/>
    <property type="molecule type" value="Genomic_DNA"/>
</dbReference>
<keyword evidence="2" id="KW-1185">Reference proteome</keyword>
<gene>
    <name evidence="1" type="ORF">CEXT_689131</name>
</gene>
<proteinExistence type="predicted"/>
<sequence>SLVIIVTQDMFIKNYESGRKEIPALRKQISINSEMGKEGKMSWGGGEKEWELDEKKQFI</sequence>
<comment type="caution">
    <text evidence="1">The sequence shown here is derived from an EMBL/GenBank/DDBJ whole genome shotgun (WGS) entry which is preliminary data.</text>
</comment>